<reference evidence="1 2" key="1">
    <citation type="submission" date="2020-10" db="EMBL/GenBank/DDBJ databases">
        <title>Sequencing the genomes of 1000 actinobacteria strains.</title>
        <authorList>
            <person name="Klenk H.-P."/>
        </authorList>
    </citation>
    <scope>NUCLEOTIDE SEQUENCE [LARGE SCALE GENOMIC DNA]</scope>
    <source>
        <strain evidence="1 2">DSM 15474</strain>
    </source>
</reference>
<keyword evidence="2" id="KW-1185">Reference proteome</keyword>
<sequence>MTLRRSAGVLGITAMSIAMLSGCSQGEDRAGESLKLWHYENETSAMGIAWDRAIEIFEEETGVPVEFEERSFEQIRQTASQVINSDEAPDILEYNKGNATAGLLASQGLLEPLDGAVEEYGWDSKLAESLQTTSRYDEDGVMGSGSWYGIPTYGEFTMMYYNTEMLDEYGLEVPETVEELESVMQAFVDEGVTPLAQAASEYPLGQLWYQLALTQADQQWVNDFQIYENPVDFEGPELAYASETLDEWLDDGYISEDSTGLTAEDAGTAFINGTYPMFFSGSWWYGRFLEEVDQDWETALFPNEGMSPGSSGNLWVVPEASQNKDLAYEFIDITLRAEIQALMGNSGGVPVAAEEADITDEESLALVENFNTLLDRDGLAFYPDWPTPTFYDDLNAGLQGLVNGGLDPDAMNAQIAEDYESGIPQD</sequence>
<dbReference type="PROSITE" id="PS51257">
    <property type="entry name" value="PROKAR_LIPOPROTEIN"/>
    <property type="match status" value="1"/>
</dbReference>
<dbReference type="InterPro" id="IPR006059">
    <property type="entry name" value="SBP"/>
</dbReference>
<dbReference type="Proteomes" id="UP000636579">
    <property type="component" value="Unassembled WGS sequence"/>
</dbReference>
<evidence type="ECO:0000313" key="2">
    <source>
        <dbReference type="Proteomes" id="UP000636579"/>
    </source>
</evidence>
<gene>
    <name evidence="1" type="ORF">H4W26_000403</name>
</gene>
<protein>
    <submittedName>
        <fullName evidence="1">Raffinose/stachyose/melibiose transport system substrate-binding protein</fullName>
    </submittedName>
</protein>
<dbReference type="RefSeq" id="WP_192590511.1">
    <property type="nucleotide sequence ID" value="NZ_JADBEE010000001.1"/>
</dbReference>
<dbReference type="Pfam" id="PF13416">
    <property type="entry name" value="SBP_bac_8"/>
    <property type="match status" value="1"/>
</dbReference>
<dbReference type="InterPro" id="IPR050490">
    <property type="entry name" value="Bact_solute-bd_prot1"/>
</dbReference>
<dbReference type="SUPFAM" id="SSF53850">
    <property type="entry name" value="Periplasmic binding protein-like II"/>
    <property type="match status" value="1"/>
</dbReference>
<name>A0ABR9J3U1_9MICC</name>
<proteinExistence type="predicted"/>
<organism evidence="1 2">
    <name type="scientific">Nesterenkonia halotolerans</name>
    <dbReference type="NCBI Taxonomy" id="225325"/>
    <lineage>
        <taxon>Bacteria</taxon>
        <taxon>Bacillati</taxon>
        <taxon>Actinomycetota</taxon>
        <taxon>Actinomycetes</taxon>
        <taxon>Micrococcales</taxon>
        <taxon>Micrococcaceae</taxon>
        <taxon>Nesterenkonia</taxon>
    </lineage>
</organism>
<accession>A0ABR9J3U1</accession>
<dbReference type="PANTHER" id="PTHR43649">
    <property type="entry name" value="ARABINOSE-BINDING PROTEIN-RELATED"/>
    <property type="match status" value="1"/>
</dbReference>
<comment type="caution">
    <text evidence="1">The sequence shown here is derived from an EMBL/GenBank/DDBJ whole genome shotgun (WGS) entry which is preliminary data.</text>
</comment>
<evidence type="ECO:0000313" key="1">
    <source>
        <dbReference type="EMBL" id="MBE1513648.1"/>
    </source>
</evidence>
<dbReference type="EMBL" id="JADBEE010000001">
    <property type="protein sequence ID" value="MBE1513648.1"/>
    <property type="molecule type" value="Genomic_DNA"/>
</dbReference>
<dbReference type="Gene3D" id="3.40.190.10">
    <property type="entry name" value="Periplasmic binding protein-like II"/>
    <property type="match status" value="1"/>
</dbReference>